<dbReference type="PRINTS" id="PR00412">
    <property type="entry name" value="EPOXHYDRLASE"/>
</dbReference>
<organism evidence="3 4">
    <name type="scientific">Nocardioides dubius</name>
    <dbReference type="NCBI Taxonomy" id="317019"/>
    <lineage>
        <taxon>Bacteria</taxon>
        <taxon>Bacillati</taxon>
        <taxon>Actinomycetota</taxon>
        <taxon>Actinomycetes</taxon>
        <taxon>Propionibacteriales</taxon>
        <taxon>Nocardioidaceae</taxon>
        <taxon>Nocardioides</taxon>
    </lineage>
</organism>
<evidence type="ECO:0000256" key="1">
    <source>
        <dbReference type="ARBA" id="ARBA00022801"/>
    </source>
</evidence>
<dbReference type="Gene3D" id="3.40.50.1820">
    <property type="entry name" value="alpha/beta hydrolase"/>
    <property type="match status" value="1"/>
</dbReference>
<dbReference type="Pfam" id="PF00561">
    <property type="entry name" value="Abhydrolase_1"/>
    <property type="match status" value="1"/>
</dbReference>
<dbReference type="InterPro" id="IPR000073">
    <property type="entry name" value="AB_hydrolase_1"/>
</dbReference>
<sequence length="287" mass="31252">MSQRIDTFTHAGFEFLVRDTGPIDGVPVVLLHGFPQRGSSWDKVAAHLHAAGFRTFAPDQRGYSPGARPKGRKPYRVPELVADVAALIERIGEPVHLVGHDWGAIVAWSVAAEHPDSIRTLTAVSVAHPGAFLKSMTSSTQLFHSWYMALFNITGAMELISRRAPRQLAVALRRSGMDAEMVRTFQREIVEDGALPGGLAWYRALPLTDLRASAGKVAVPTTMVWSTDDVALVRKGAELTERFVTGDYRLEILHGVSHWIPDQAPDVLAEAILDRTGPARPDPAAGA</sequence>
<comment type="caution">
    <text evidence="3">The sequence shown here is derived from an EMBL/GenBank/DDBJ whole genome shotgun (WGS) entry which is preliminary data.</text>
</comment>
<dbReference type="PANTHER" id="PTHR43329">
    <property type="entry name" value="EPOXIDE HYDROLASE"/>
    <property type="match status" value="1"/>
</dbReference>
<dbReference type="RefSeq" id="WP_343993613.1">
    <property type="nucleotide sequence ID" value="NZ_BAAALG010000007.1"/>
</dbReference>
<dbReference type="GO" id="GO:0016787">
    <property type="term" value="F:hydrolase activity"/>
    <property type="evidence" value="ECO:0007669"/>
    <property type="project" value="UniProtKB-KW"/>
</dbReference>
<evidence type="ECO:0000313" key="4">
    <source>
        <dbReference type="Proteomes" id="UP001501581"/>
    </source>
</evidence>
<keyword evidence="1 3" id="KW-0378">Hydrolase</keyword>
<name>A0ABP4EAI1_9ACTN</name>
<gene>
    <name evidence="3" type="ORF">GCM10009668_18440</name>
</gene>
<dbReference type="EMBL" id="BAAALG010000007">
    <property type="protein sequence ID" value="GAA1100727.1"/>
    <property type="molecule type" value="Genomic_DNA"/>
</dbReference>
<keyword evidence="4" id="KW-1185">Reference proteome</keyword>
<reference evidence="4" key="1">
    <citation type="journal article" date="2019" name="Int. J. Syst. Evol. Microbiol.">
        <title>The Global Catalogue of Microorganisms (GCM) 10K type strain sequencing project: providing services to taxonomists for standard genome sequencing and annotation.</title>
        <authorList>
            <consortium name="The Broad Institute Genomics Platform"/>
            <consortium name="The Broad Institute Genome Sequencing Center for Infectious Disease"/>
            <person name="Wu L."/>
            <person name="Ma J."/>
        </authorList>
    </citation>
    <scope>NUCLEOTIDE SEQUENCE [LARGE SCALE GENOMIC DNA]</scope>
    <source>
        <strain evidence="4">JCM 13008</strain>
    </source>
</reference>
<proteinExistence type="predicted"/>
<accession>A0ABP4EAI1</accession>
<evidence type="ECO:0000313" key="3">
    <source>
        <dbReference type="EMBL" id="GAA1100727.1"/>
    </source>
</evidence>
<dbReference type="InterPro" id="IPR029058">
    <property type="entry name" value="AB_hydrolase_fold"/>
</dbReference>
<evidence type="ECO:0000259" key="2">
    <source>
        <dbReference type="Pfam" id="PF00561"/>
    </source>
</evidence>
<dbReference type="InterPro" id="IPR000639">
    <property type="entry name" value="Epox_hydrolase-like"/>
</dbReference>
<dbReference type="SUPFAM" id="SSF53474">
    <property type="entry name" value="alpha/beta-Hydrolases"/>
    <property type="match status" value="1"/>
</dbReference>
<feature type="domain" description="AB hydrolase-1" evidence="2">
    <location>
        <begin position="27"/>
        <end position="263"/>
    </location>
</feature>
<protein>
    <submittedName>
        <fullName evidence="3">Alpha/beta fold hydrolase</fullName>
    </submittedName>
</protein>
<dbReference type="Proteomes" id="UP001501581">
    <property type="component" value="Unassembled WGS sequence"/>
</dbReference>